<gene>
    <name evidence="1" type="ORF">M9978_22240</name>
</gene>
<dbReference type="EMBL" id="JAMLDX010000033">
    <property type="protein sequence ID" value="MCP3733130.1"/>
    <property type="molecule type" value="Genomic_DNA"/>
</dbReference>
<organism evidence="1 2">
    <name type="scientific">Sphingomonas tagetis</name>
    <dbReference type="NCBI Taxonomy" id="2949092"/>
    <lineage>
        <taxon>Bacteria</taxon>
        <taxon>Pseudomonadati</taxon>
        <taxon>Pseudomonadota</taxon>
        <taxon>Alphaproteobacteria</taxon>
        <taxon>Sphingomonadales</taxon>
        <taxon>Sphingomonadaceae</taxon>
        <taxon>Sphingomonas</taxon>
    </lineage>
</organism>
<evidence type="ECO:0000313" key="1">
    <source>
        <dbReference type="EMBL" id="MCP3733130.1"/>
    </source>
</evidence>
<sequence length="91" mass="10293">MIPKEQWRKERARFISNLAMPAKPEATIRWIKDELTVALLALDAAASIDDLRIENERLVIPRLKAGPEDESLKAVRHALSARVGRVQLPDL</sequence>
<name>A0A9X2HUY0_9SPHN</name>
<proteinExistence type="predicted"/>
<comment type="caution">
    <text evidence="1">The sequence shown here is derived from an EMBL/GenBank/DDBJ whole genome shotgun (WGS) entry which is preliminary data.</text>
</comment>
<evidence type="ECO:0000313" key="2">
    <source>
        <dbReference type="Proteomes" id="UP001139451"/>
    </source>
</evidence>
<dbReference type="Proteomes" id="UP001139451">
    <property type="component" value="Unassembled WGS sequence"/>
</dbReference>
<dbReference type="RefSeq" id="WP_254297250.1">
    <property type="nucleotide sequence ID" value="NZ_JAMLDX010000033.1"/>
</dbReference>
<reference evidence="1" key="1">
    <citation type="submission" date="2022-05" db="EMBL/GenBank/DDBJ databases">
        <title>Sphingomonas sp. strain MG17 Genome sequencing and assembly.</title>
        <authorList>
            <person name="Kim I."/>
        </authorList>
    </citation>
    <scope>NUCLEOTIDE SEQUENCE</scope>
    <source>
        <strain evidence="1">MG17</strain>
    </source>
</reference>
<keyword evidence="2" id="KW-1185">Reference proteome</keyword>
<protein>
    <submittedName>
        <fullName evidence="1">Uncharacterized protein</fullName>
    </submittedName>
</protein>
<accession>A0A9X2HUY0</accession>
<dbReference type="AlphaFoldDB" id="A0A9X2HUY0"/>